<feature type="disulfide bond" evidence="13">
    <location>
        <begin position="129"/>
        <end position="145"/>
    </location>
</feature>
<accession>C3XQE7</accession>
<dbReference type="GO" id="GO:0051604">
    <property type="term" value="P:protein maturation"/>
    <property type="evidence" value="ECO:0007669"/>
    <property type="project" value="UniProtKB-ARBA"/>
</dbReference>
<evidence type="ECO:0000313" key="15">
    <source>
        <dbReference type="EMBL" id="EEN69760.1"/>
    </source>
</evidence>
<proteinExistence type="inferred from homology"/>
<dbReference type="PANTHER" id="PTHR19282:SF542">
    <property type="entry name" value="TETRASPANIN"/>
    <property type="match status" value="1"/>
</dbReference>
<dbReference type="SUPFAM" id="SSF48652">
    <property type="entry name" value="Tetraspanin"/>
    <property type="match status" value="1"/>
</dbReference>
<dbReference type="GO" id="GO:0005886">
    <property type="term" value="C:plasma membrane"/>
    <property type="evidence" value="ECO:0007669"/>
    <property type="project" value="UniProtKB-SubCell"/>
</dbReference>
<evidence type="ECO:0000256" key="9">
    <source>
        <dbReference type="ARBA" id="ARBA00023157"/>
    </source>
</evidence>
<evidence type="ECO:0000256" key="8">
    <source>
        <dbReference type="ARBA" id="ARBA00023136"/>
    </source>
</evidence>
<evidence type="ECO:0000256" key="13">
    <source>
        <dbReference type="PIRSR" id="PIRSR002419-1"/>
    </source>
</evidence>
<dbReference type="InterPro" id="IPR008952">
    <property type="entry name" value="Tetraspanin_EC2_sf"/>
</dbReference>
<evidence type="ECO:0000256" key="11">
    <source>
        <dbReference type="ARBA" id="ARBA00056423"/>
    </source>
</evidence>
<keyword evidence="7 14" id="KW-1133">Transmembrane helix</keyword>
<feature type="transmembrane region" description="Helical" evidence="14">
    <location>
        <begin position="191"/>
        <end position="214"/>
    </location>
</feature>
<dbReference type="FunCoup" id="C3XQE7">
    <property type="interactions" value="15"/>
</dbReference>
<reference evidence="15" key="1">
    <citation type="journal article" date="2008" name="Nature">
        <title>The amphioxus genome and the evolution of the chordate karyotype.</title>
        <authorList>
            <consortium name="US DOE Joint Genome Institute (JGI-PGF)"/>
            <person name="Putnam N.H."/>
            <person name="Butts T."/>
            <person name="Ferrier D.E.K."/>
            <person name="Furlong R.F."/>
            <person name="Hellsten U."/>
            <person name="Kawashima T."/>
            <person name="Robinson-Rechavi M."/>
            <person name="Shoguchi E."/>
            <person name="Terry A."/>
            <person name="Yu J.-K."/>
            <person name="Benito-Gutierrez E.L."/>
            <person name="Dubchak I."/>
            <person name="Garcia-Fernandez J."/>
            <person name="Gibson-Brown J.J."/>
            <person name="Grigoriev I.V."/>
            <person name="Horton A.C."/>
            <person name="de Jong P.J."/>
            <person name="Jurka J."/>
            <person name="Kapitonov V.V."/>
            <person name="Kohara Y."/>
            <person name="Kuroki Y."/>
            <person name="Lindquist E."/>
            <person name="Lucas S."/>
            <person name="Osoegawa K."/>
            <person name="Pennacchio L.A."/>
            <person name="Salamov A.A."/>
            <person name="Satou Y."/>
            <person name="Sauka-Spengler T."/>
            <person name="Schmutz J."/>
            <person name="Shin-I T."/>
            <person name="Toyoda A."/>
            <person name="Bronner-Fraser M."/>
            <person name="Fujiyama A."/>
            <person name="Holland L.Z."/>
            <person name="Holland P.W.H."/>
            <person name="Satoh N."/>
            <person name="Rokhsar D.S."/>
        </authorList>
    </citation>
    <scope>NUCLEOTIDE SEQUENCE [LARGE SCALE GENOMIC DNA]</scope>
    <source>
        <strain evidence="15">S238N-H82</strain>
        <tissue evidence="15">Testes</tissue>
    </source>
</reference>
<dbReference type="InterPro" id="IPR018499">
    <property type="entry name" value="Tetraspanin/Peripherin"/>
</dbReference>
<dbReference type="InterPro" id="IPR000301">
    <property type="entry name" value="Tetraspanin_animals"/>
</dbReference>
<evidence type="ECO:0000256" key="5">
    <source>
        <dbReference type="ARBA" id="ARBA00022692"/>
    </source>
</evidence>
<dbReference type="eggNOG" id="KOG3882">
    <property type="taxonomic scope" value="Eukaryota"/>
</dbReference>
<evidence type="ECO:0000256" key="1">
    <source>
        <dbReference type="ARBA" id="ARBA00004414"/>
    </source>
</evidence>
<evidence type="ECO:0000256" key="10">
    <source>
        <dbReference type="ARBA" id="ARBA00023180"/>
    </source>
</evidence>
<keyword evidence="9 13" id="KW-1015">Disulfide bond</keyword>
<keyword evidence="10" id="KW-0325">Glycoprotein</keyword>
<dbReference type="EMBL" id="GG666452">
    <property type="protein sequence ID" value="EEN69760.1"/>
    <property type="molecule type" value="Genomic_DNA"/>
</dbReference>
<keyword evidence="4" id="KW-1003">Cell membrane</keyword>
<dbReference type="PRINTS" id="PR00259">
    <property type="entry name" value="TMFOUR"/>
</dbReference>
<dbReference type="InParanoid" id="C3XQE7"/>
<dbReference type="Pfam" id="PF00335">
    <property type="entry name" value="Tetraspanin"/>
    <property type="match status" value="1"/>
</dbReference>
<keyword evidence="5 14" id="KW-0812">Transmembrane</keyword>
<evidence type="ECO:0000256" key="7">
    <source>
        <dbReference type="ARBA" id="ARBA00022989"/>
    </source>
</evidence>
<dbReference type="PANTHER" id="PTHR19282">
    <property type="entry name" value="TETRASPANIN"/>
    <property type="match status" value="1"/>
</dbReference>
<comment type="subunit">
    <text evidence="12">Interacts with ADAM10; the interaction influences ADAM10 substrate specificity, endocytosis and turnover.</text>
</comment>
<comment type="function">
    <text evidence="11">Part of TspanC8 subgroup, composed of 6 members that interact with the transmembrane metalloprotease ADAM10. This interaction is required for ADAM10 exit from the endoplasmic reticulum and for enzymatic maturation and trafficking to the cell surface as well as substrate specificity. Different TspanC8/ADAM10 complexes have distinct substrates. Promotes ADAM10-mediated cleavage of CDH2. Negatively regulates ligand-induced Notch activity probably by regulating ADAM10 activity.</text>
</comment>
<comment type="caution">
    <text evidence="14">Lacks conserved residue(s) required for the propagation of feature annotation.</text>
</comment>
<dbReference type="PIRSF" id="PIRSF002419">
    <property type="entry name" value="Tetraspanin"/>
    <property type="match status" value="1"/>
</dbReference>
<evidence type="ECO:0000256" key="4">
    <source>
        <dbReference type="ARBA" id="ARBA00022475"/>
    </source>
</evidence>
<dbReference type="AlphaFoldDB" id="C3XQE7"/>
<evidence type="ECO:0000256" key="12">
    <source>
        <dbReference type="ARBA" id="ARBA00065909"/>
    </source>
</evidence>
<evidence type="ECO:0000256" key="6">
    <source>
        <dbReference type="ARBA" id="ARBA00022753"/>
    </source>
</evidence>
<name>C3XQE7_BRAFL</name>
<keyword evidence="6" id="KW-0967">Endosome</keyword>
<comment type="similarity">
    <text evidence="3 14">Belongs to the tetraspanin (TM4SF) family.</text>
</comment>
<dbReference type="FunFam" id="1.10.1450.10:FF:000011">
    <property type="entry name" value="Tetraspanin"/>
    <property type="match status" value="1"/>
</dbReference>
<evidence type="ECO:0000256" key="3">
    <source>
        <dbReference type="ARBA" id="ARBA00006840"/>
    </source>
</evidence>
<feature type="transmembrane region" description="Helical" evidence="14">
    <location>
        <begin position="33"/>
        <end position="56"/>
    </location>
</feature>
<comment type="subcellular location">
    <subcellularLocation>
        <location evidence="2">Cell membrane</location>
        <topology evidence="2">Multi-pass membrane protein</topology>
    </subcellularLocation>
    <subcellularLocation>
        <location evidence="1">Late endosome membrane</location>
    </subcellularLocation>
    <subcellularLocation>
        <location evidence="14">Membrane</location>
        <topology evidence="14">Multi-pass membrane protein</topology>
    </subcellularLocation>
</comment>
<evidence type="ECO:0000256" key="14">
    <source>
        <dbReference type="RuleBase" id="RU361218"/>
    </source>
</evidence>
<protein>
    <recommendedName>
        <fullName evidence="14">Tetraspanin</fullName>
    </recommendedName>
</protein>
<dbReference type="GO" id="GO:0031902">
    <property type="term" value="C:late endosome membrane"/>
    <property type="evidence" value="ECO:0007669"/>
    <property type="project" value="UniProtKB-SubCell"/>
</dbReference>
<dbReference type="GO" id="GO:0019899">
    <property type="term" value="F:enzyme binding"/>
    <property type="evidence" value="ECO:0007669"/>
    <property type="project" value="UniProtKB-ARBA"/>
</dbReference>
<feature type="transmembrane region" description="Helical" evidence="14">
    <location>
        <begin position="68"/>
        <end position="90"/>
    </location>
</feature>
<organism>
    <name type="scientific">Branchiostoma floridae</name>
    <name type="common">Florida lancelet</name>
    <name type="synonym">Amphioxus</name>
    <dbReference type="NCBI Taxonomy" id="7739"/>
    <lineage>
        <taxon>Eukaryota</taxon>
        <taxon>Metazoa</taxon>
        <taxon>Chordata</taxon>
        <taxon>Cephalochordata</taxon>
        <taxon>Leptocardii</taxon>
        <taxon>Amphioxiformes</taxon>
        <taxon>Branchiostomatidae</taxon>
        <taxon>Branchiostoma</taxon>
    </lineage>
</organism>
<evidence type="ECO:0000256" key="2">
    <source>
        <dbReference type="ARBA" id="ARBA00004651"/>
    </source>
</evidence>
<dbReference type="Gene3D" id="1.10.1450.10">
    <property type="entry name" value="Tetraspanin"/>
    <property type="match status" value="1"/>
</dbReference>
<gene>
    <name evidence="15" type="ORF">BRAFLDRAFT_84507</name>
</gene>
<sequence>MTYLEQLVSAAIMGLGIFAEVVRRDLGSMNTFLVSPAAALIAAGLVVFVVTFLGMAGALRDNLILLKIFIGLMITGLLLQLIVGLVAFAFKDQAKNFINEQVSKGVKSYFADLDFKNTMDWVQERFYCCGGADYEDWEKNDYFRCASPGPASCGVPHTCCDRRARLELVDIVYIRGCTDAVLIWFEDNFDIFAGLCIGLLLPQLLGILLSYIYINRIEDEIDQIKTAPYGTWGGGDDTDAPAEKDTAV</sequence>
<keyword evidence="8 14" id="KW-0472">Membrane</keyword>